<dbReference type="Pfam" id="PF07949">
    <property type="entry name" value="YbbR"/>
    <property type="match status" value="2"/>
</dbReference>
<gene>
    <name evidence="1" type="ORF">HNQ37_000923</name>
</gene>
<protein>
    <submittedName>
        <fullName evidence="1">YbbR domain-containing protein</fullName>
    </submittedName>
</protein>
<accession>A0A841C5E9</accession>
<dbReference type="PANTHER" id="PTHR37804">
    <property type="entry name" value="CDAA REGULATORY PROTEIN CDAR"/>
    <property type="match status" value="1"/>
</dbReference>
<proteinExistence type="predicted"/>
<sequence length="233" mass="25198">MSRLINSKPFYVLVSILFAVFLFLNVNSSAALNDGSVQPGGQVYTATLENIPISVQYNFDKYFISGYNSTATVTLSSNNQVEILQEKSTDLRTFKLVADLSDIGTGTHTIPIVVKNLSSDMNAKTSPNSLAITVERKKSKVFDVSPIVDKSLIPENYTLTSVTTSPSRVVVIAGTDSINNVKLVQAVLPSDTDLTKETTITVNLQAVDRSGKIVPAIFSQTSVRMTVKLSKNG</sequence>
<dbReference type="InterPro" id="IPR053154">
    <property type="entry name" value="c-di-AMP_regulator"/>
</dbReference>
<dbReference type="EMBL" id="JACHHV010000013">
    <property type="protein sequence ID" value="MBB5888033.1"/>
    <property type="molecule type" value="Genomic_DNA"/>
</dbReference>
<dbReference type="PANTHER" id="PTHR37804:SF1">
    <property type="entry name" value="CDAA REGULATORY PROTEIN CDAR"/>
    <property type="match status" value="1"/>
</dbReference>
<dbReference type="Proteomes" id="UP000562464">
    <property type="component" value="Unassembled WGS sequence"/>
</dbReference>
<organism evidence="1 2">
    <name type="scientific">Lactovum miscens</name>
    <dbReference type="NCBI Taxonomy" id="190387"/>
    <lineage>
        <taxon>Bacteria</taxon>
        <taxon>Bacillati</taxon>
        <taxon>Bacillota</taxon>
        <taxon>Bacilli</taxon>
        <taxon>Lactobacillales</taxon>
        <taxon>Streptococcaceae</taxon>
        <taxon>Lactovum</taxon>
    </lineage>
</organism>
<keyword evidence="2" id="KW-1185">Reference proteome</keyword>
<dbReference type="RefSeq" id="WP_183539713.1">
    <property type="nucleotide sequence ID" value="NZ_JACHHV010000013.1"/>
</dbReference>
<evidence type="ECO:0000313" key="1">
    <source>
        <dbReference type="EMBL" id="MBB5888033.1"/>
    </source>
</evidence>
<evidence type="ECO:0000313" key="2">
    <source>
        <dbReference type="Proteomes" id="UP000562464"/>
    </source>
</evidence>
<name>A0A841C5E9_9LACT</name>
<dbReference type="InterPro" id="IPR012505">
    <property type="entry name" value="YbbR"/>
</dbReference>
<comment type="caution">
    <text evidence="1">The sequence shown here is derived from an EMBL/GenBank/DDBJ whole genome shotgun (WGS) entry which is preliminary data.</text>
</comment>
<reference evidence="1 2" key="1">
    <citation type="submission" date="2020-08" db="EMBL/GenBank/DDBJ databases">
        <title>Genomic Encyclopedia of Type Strains, Phase IV (KMG-IV): sequencing the most valuable type-strain genomes for metagenomic binning, comparative biology and taxonomic classification.</title>
        <authorList>
            <person name="Goeker M."/>
        </authorList>
    </citation>
    <scope>NUCLEOTIDE SEQUENCE [LARGE SCALE GENOMIC DNA]</scope>
    <source>
        <strain evidence="1 2">DSM 14925</strain>
    </source>
</reference>
<dbReference type="Gene3D" id="2.170.120.30">
    <property type="match status" value="1"/>
</dbReference>
<dbReference type="AlphaFoldDB" id="A0A841C5E9"/>